<sequence length="99" mass="10912">MEKMSLSLMSESEDLLPWPRVSDLAKDFISGLLRVDPCARLSADQALQHPWVSAEAPASSAANLHRPISQNLRLRASRGSCGSQSSSGRREQRRLHSQS</sequence>
<keyword evidence="2" id="KW-0723">Serine/threonine-protein kinase</keyword>
<gene>
    <name evidence="8" type="ORF">KC01_LOCUS24823</name>
</gene>
<dbReference type="GO" id="GO:0004674">
    <property type="term" value="F:protein serine/threonine kinase activity"/>
    <property type="evidence" value="ECO:0007669"/>
    <property type="project" value="UniProtKB-KW"/>
</dbReference>
<feature type="compositionally biased region" description="Low complexity" evidence="7">
    <location>
        <begin position="77"/>
        <end position="87"/>
    </location>
</feature>
<feature type="region of interest" description="Disordered" evidence="7">
    <location>
        <begin position="57"/>
        <end position="99"/>
    </location>
</feature>
<keyword evidence="4" id="KW-0547">Nucleotide-binding</keyword>
<evidence type="ECO:0000256" key="6">
    <source>
        <dbReference type="ARBA" id="ARBA00022840"/>
    </source>
</evidence>
<evidence type="ECO:0000313" key="9">
    <source>
        <dbReference type="Proteomes" id="UP001497482"/>
    </source>
</evidence>
<dbReference type="GO" id="GO:0005524">
    <property type="term" value="F:ATP binding"/>
    <property type="evidence" value="ECO:0007669"/>
    <property type="project" value="UniProtKB-KW"/>
</dbReference>
<dbReference type="InterPro" id="IPR011009">
    <property type="entry name" value="Kinase-like_dom_sf"/>
</dbReference>
<evidence type="ECO:0000256" key="7">
    <source>
        <dbReference type="SAM" id="MobiDB-lite"/>
    </source>
</evidence>
<accession>A0AAV2L1H2</accession>
<evidence type="ECO:0000256" key="3">
    <source>
        <dbReference type="ARBA" id="ARBA00022679"/>
    </source>
</evidence>
<dbReference type="AlphaFoldDB" id="A0AAV2L1H2"/>
<keyword evidence="3" id="KW-0808">Transferase</keyword>
<dbReference type="PANTHER" id="PTHR24349">
    <property type="entry name" value="SERINE/THREONINE-PROTEIN KINASE"/>
    <property type="match status" value="1"/>
</dbReference>
<dbReference type="SUPFAM" id="SSF56112">
    <property type="entry name" value="Protein kinase-like (PK-like)"/>
    <property type="match status" value="1"/>
</dbReference>
<dbReference type="Proteomes" id="UP001497482">
    <property type="component" value="Chromosome 21"/>
</dbReference>
<dbReference type="InterPro" id="IPR050205">
    <property type="entry name" value="CDPK_Ser/Thr_kinases"/>
</dbReference>
<dbReference type="Gene3D" id="1.10.510.10">
    <property type="entry name" value="Transferase(Phosphotransferase) domain 1"/>
    <property type="match status" value="1"/>
</dbReference>
<keyword evidence="9" id="KW-1185">Reference proteome</keyword>
<reference evidence="8 9" key="1">
    <citation type="submission" date="2024-04" db="EMBL/GenBank/DDBJ databases">
        <authorList>
            <person name="Waldvogel A.-M."/>
            <person name="Schoenle A."/>
        </authorList>
    </citation>
    <scope>NUCLEOTIDE SEQUENCE [LARGE SCALE GENOMIC DNA]</scope>
</reference>
<protein>
    <submittedName>
        <fullName evidence="8">Uncharacterized protein</fullName>
    </submittedName>
</protein>
<evidence type="ECO:0000256" key="1">
    <source>
        <dbReference type="ARBA" id="ARBA00006692"/>
    </source>
</evidence>
<evidence type="ECO:0000256" key="4">
    <source>
        <dbReference type="ARBA" id="ARBA00022741"/>
    </source>
</evidence>
<dbReference type="EMBL" id="OZ035843">
    <property type="protein sequence ID" value="CAL1596117.1"/>
    <property type="molecule type" value="Genomic_DNA"/>
</dbReference>
<comment type="similarity">
    <text evidence="1">Belongs to the protein kinase superfamily. CAMK Ser/Thr protein kinase family.</text>
</comment>
<evidence type="ECO:0000256" key="2">
    <source>
        <dbReference type="ARBA" id="ARBA00022527"/>
    </source>
</evidence>
<evidence type="ECO:0000256" key="5">
    <source>
        <dbReference type="ARBA" id="ARBA00022777"/>
    </source>
</evidence>
<keyword evidence="5" id="KW-0418">Kinase</keyword>
<name>A0AAV2L1H2_KNICA</name>
<proteinExistence type="inferred from homology"/>
<organism evidence="8 9">
    <name type="scientific">Knipowitschia caucasica</name>
    <name type="common">Caucasian dwarf goby</name>
    <name type="synonym">Pomatoschistus caucasicus</name>
    <dbReference type="NCBI Taxonomy" id="637954"/>
    <lineage>
        <taxon>Eukaryota</taxon>
        <taxon>Metazoa</taxon>
        <taxon>Chordata</taxon>
        <taxon>Craniata</taxon>
        <taxon>Vertebrata</taxon>
        <taxon>Euteleostomi</taxon>
        <taxon>Actinopterygii</taxon>
        <taxon>Neopterygii</taxon>
        <taxon>Teleostei</taxon>
        <taxon>Neoteleostei</taxon>
        <taxon>Acanthomorphata</taxon>
        <taxon>Gobiaria</taxon>
        <taxon>Gobiiformes</taxon>
        <taxon>Gobioidei</taxon>
        <taxon>Gobiidae</taxon>
        <taxon>Gobiinae</taxon>
        <taxon>Knipowitschia</taxon>
    </lineage>
</organism>
<keyword evidence="6" id="KW-0067">ATP-binding</keyword>
<evidence type="ECO:0000313" key="8">
    <source>
        <dbReference type="EMBL" id="CAL1596117.1"/>
    </source>
</evidence>